<organism evidence="1 2">
    <name type="scientific">Oleispira antarctica RB-8</name>
    <dbReference type="NCBI Taxonomy" id="698738"/>
    <lineage>
        <taxon>Bacteria</taxon>
        <taxon>Pseudomonadati</taxon>
        <taxon>Pseudomonadota</taxon>
        <taxon>Gammaproteobacteria</taxon>
        <taxon>Oceanospirillales</taxon>
        <taxon>Oceanospirillaceae</taxon>
        <taxon>Oleispira</taxon>
    </lineage>
</organism>
<dbReference type="AlphaFoldDB" id="R4YL49"/>
<gene>
    <name evidence="1" type="ORF">OLEAN_C09790</name>
</gene>
<evidence type="ECO:0000313" key="1">
    <source>
        <dbReference type="EMBL" id="CCK75155.1"/>
    </source>
</evidence>
<dbReference type="EMBL" id="FO203512">
    <property type="protein sequence ID" value="CCK75155.1"/>
    <property type="molecule type" value="Genomic_DNA"/>
</dbReference>
<keyword evidence="2" id="KW-1185">Reference proteome</keyword>
<protein>
    <submittedName>
        <fullName evidence="1">Uncharacterized protein</fullName>
    </submittedName>
</protein>
<accession>R4YL49</accession>
<dbReference type="HOGENOM" id="CLU_1873318_0_0_6"/>
<dbReference type="Proteomes" id="UP000032749">
    <property type="component" value="Chromosome"/>
</dbReference>
<proteinExistence type="predicted"/>
<dbReference type="KEGG" id="oai:OLEAN_C09790"/>
<name>R4YL49_OLEAN</name>
<reference evidence="1 2" key="1">
    <citation type="journal article" date="2013" name="Nat. Commun.">
        <title>Genome sequence and functional genomic analysis of the oil-degrading bacterium Oleispira antarctica.</title>
        <authorList>
            <person name="Kube M."/>
            <person name="Chernikova T.N."/>
            <person name="Al-Ramahi Y."/>
            <person name="Beloqui A."/>
            <person name="Lopez-Cortez N."/>
            <person name="Guazzaroni M.E."/>
            <person name="Heipieper H.J."/>
            <person name="Klages S."/>
            <person name="Kotsyurbenko O.R."/>
            <person name="Langer I."/>
            <person name="Nechitaylo T.Y."/>
            <person name="Lunsdorf H."/>
            <person name="Fernandez M."/>
            <person name="Juarez S."/>
            <person name="Ciordia S."/>
            <person name="Singer A."/>
            <person name="Kagan O."/>
            <person name="Egorova O."/>
            <person name="Petit P.A."/>
            <person name="Stogios P."/>
            <person name="Kim Y."/>
            <person name="Tchigvintsev A."/>
            <person name="Flick R."/>
            <person name="Denaro R."/>
            <person name="Genovese M."/>
            <person name="Albar J.P."/>
            <person name="Reva O.N."/>
            <person name="Martinez-Gomariz M."/>
            <person name="Tran H."/>
            <person name="Ferrer M."/>
            <person name="Savchenko A."/>
            <person name="Yakunin A.F."/>
            <person name="Yakimov M.M."/>
            <person name="Golyshina O.V."/>
            <person name="Reinhardt R."/>
            <person name="Golyshin P.N."/>
        </authorList>
    </citation>
    <scope>NUCLEOTIDE SEQUENCE [LARGE SCALE GENOMIC DNA]</scope>
</reference>
<sequence length="136" mass="14907">MNNPQTLPSSLKIAAEVDAALAAAGLTGPQVEREAVPLYLSFIEEMIDAEGKLALNFQHSSPRDIAKQLVSWAREEGVSEQGLLSAIAEHLEEALLLTRAHGTLSDIKRRKLLNLNQQIVDFMPVLLSLEMVHGQK</sequence>
<evidence type="ECO:0000313" key="2">
    <source>
        <dbReference type="Proteomes" id="UP000032749"/>
    </source>
</evidence>